<comment type="caution">
    <text evidence="1">The sequence shown here is derived from an EMBL/GenBank/DDBJ whole genome shotgun (WGS) entry which is preliminary data.</text>
</comment>
<proteinExistence type="predicted"/>
<dbReference type="Proteomes" id="UP001221757">
    <property type="component" value="Unassembled WGS sequence"/>
</dbReference>
<evidence type="ECO:0000313" key="1">
    <source>
        <dbReference type="EMBL" id="KAJ7690954.1"/>
    </source>
</evidence>
<name>A0AAD7GEN0_MYCRO</name>
<protein>
    <submittedName>
        <fullName evidence="1">Uncharacterized protein</fullName>
    </submittedName>
</protein>
<feature type="non-terminal residue" evidence="1">
    <location>
        <position position="253"/>
    </location>
</feature>
<evidence type="ECO:0000313" key="2">
    <source>
        <dbReference type="Proteomes" id="UP001221757"/>
    </source>
</evidence>
<sequence>MVQREAAPRFLPGFIQVVPNGSQGSPLALAASADLWIRIVRDLEAAGKPVPPPTVWNRFVDIYSESITSYRGSQSALQRAMTTQSKFGLASSNDAVPSVVQNHMKLPPHQLVQGAAGADDKQEVTDAKTAAVKDIAAAHSTTTKYLATLYRAQVEECRARVHVPTCADVFAKALNEYGERIITNAGDTDLTQWEACITLIKAAFALDLQSLKFEFTARLEREAESREAKANAVATANADAEMLDATKPIAQII</sequence>
<reference evidence="1" key="1">
    <citation type="submission" date="2023-03" db="EMBL/GenBank/DDBJ databases">
        <title>Massive genome expansion in bonnet fungi (Mycena s.s.) driven by repeated elements and novel gene families across ecological guilds.</title>
        <authorList>
            <consortium name="Lawrence Berkeley National Laboratory"/>
            <person name="Harder C.B."/>
            <person name="Miyauchi S."/>
            <person name="Viragh M."/>
            <person name="Kuo A."/>
            <person name="Thoen E."/>
            <person name="Andreopoulos B."/>
            <person name="Lu D."/>
            <person name="Skrede I."/>
            <person name="Drula E."/>
            <person name="Henrissat B."/>
            <person name="Morin E."/>
            <person name="Kohler A."/>
            <person name="Barry K."/>
            <person name="LaButti K."/>
            <person name="Morin E."/>
            <person name="Salamov A."/>
            <person name="Lipzen A."/>
            <person name="Mereny Z."/>
            <person name="Hegedus B."/>
            <person name="Baldrian P."/>
            <person name="Stursova M."/>
            <person name="Weitz H."/>
            <person name="Taylor A."/>
            <person name="Grigoriev I.V."/>
            <person name="Nagy L.G."/>
            <person name="Martin F."/>
            <person name="Kauserud H."/>
        </authorList>
    </citation>
    <scope>NUCLEOTIDE SEQUENCE</scope>
    <source>
        <strain evidence="1">CBHHK067</strain>
    </source>
</reference>
<dbReference type="EMBL" id="JARKIE010000061">
    <property type="protein sequence ID" value="KAJ7690954.1"/>
    <property type="molecule type" value="Genomic_DNA"/>
</dbReference>
<accession>A0AAD7GEN0</accession>
<organism evidence="1 2">
    <name type="scientific">Mycena rosella</name>
    <name type="common">Pink bonnet</name>
    <name type="synonym">Agaricus rosellus</name>
    <dbReference type="NCBI Taxonomy" id="1033263"/>
    <lineage>
        <taxon>Eukaryota</taxon>
        <taxon>Fungi</taxon>
        <taxon>Dikarya</taxon>
        <taxon>Basidiomycota</taxon>
        <taxon>Agaricomycotina</taxon>
        <taxon>Agaricomycetes</taxon>
        <taxon>Agaricomycetidae</taxon>
        <taxon>Agaricales</taxon>
        <taxon>Marasmiineae</taxon>
        <taxon>Mycenaceae</taxon>
        <taxon>Mycena</taxon>
    </lineage>
</organism>
<gene>
    <name evidence="1" type="ORF">B0H17DRAFT_935440</name>
</gene>
<keyword evidence="2" id="KW-1185">Reference proteome</keyword>
<dbReference type="AlphaFoldDB" id="A0AAD7GEN0"/>